<evidence type="ECO:0000256" key="1">
    <source>
        <dbReference type="ARBA" id="ARBA00023015"/>
    </source>
</evidence>
<dbReference type="Pfam" id="PF13377">
    <property type="entry name" value="Peripla_BP_3"/>
    <property type="match status" value="1"/>
</dbReference>
<organism evidence="5 6">
    <name type="scientific">Clavibacter tessellarius</name>
    <dbReference type="NCBI Taxonomy" id="31965"/>
    <lineage>
        <taxon>Bacteria</taxon>
        <taxon>Bacillati</taxon>
        <taxon>Actinomycetota</taxon>
        <taxon>Actinomycetes</taxon>
        <taxon>Micrococcales</taxon>
        <taxon>Microbacteriaceae</taxon>
        <taxon>Clavibacter</taxon>
    </lineage>
</organism>
<keyword evidence="6" id="KW-1185">Reference proteome</keyword>
<dbReference type="OrthoDB" id="9785139at2"/>
<keyword evidence="3" id="KW-0804">Transcription</keyword>
<evidence type="ECO:0000256" key="3">
    <source>
        <dbReference type="ARBA" id="ARBA00023163"/>
    </source>
</evidence>
<protein>
    <submittedName>
        <fullName evidence="5">Transcriptional regulator</fullName>
    </submittedName>
</protein>
<dbReference type="CDD" id="cd01574">
    <property type="entry name" value="PBP1_LacI"/>
    <property type="match status" value="1"/>
</dbReference>
<accession>A0A225CRL0</accession>
<dbReference type="Gene3D" id="3.40.50.2300">
    <property type="match status" value="2"/>
</dbReference>
<dbReference type="RefSeq" id="WP_094131262.1">
    <property type="nucleotide sequence ID" value="NZ_CP040788.1"/>
</dbReference>
<feature type="domain" description="HTH lacI-type" evidence="4">
    <location>
        <begin position="10"/>
        <end position="64"/>
    </location>
</feature>
<dbReference type="Proteomes" id="UP000215316">
    <property type="component" value="Unassembled WGS sequence"/>
</dbReference>
<dbReference type="Gene3D" id="1.10.260.40">
    <property type="entry name" value="lambda repressor-like DNA-binding domains"/>
    <property type="match status" value="1"/>
</dbReference>
<dbReference type="InterPro" id="IPR000843">
    <property type="entry name" value="HTH_LacI"/>
</dbReference>
<reference evidence="5" key="1">
    <citation type="submission" date="2017-08" db="EMBL/GenBank/DDBJ databases">
        <title>Genomes of multiple Clavibacter strains from different subspecies.</title>
        <authorList>
            <person name="Yuan X.-K."/>
            <person name="Li X.-S."/>
            <person name="Nie J."/>
            <person name="De Boer S.H."/>
        </authorList>
    </citation>
    <scope>NUCLEOTIDE SEQUENCE [LARGE SCALE GENOMIC DNA]</scope>
    <source>
        <strain evidence="5">ATCC 33566</strain>
    </source>
</reference>
<dbReference type="AlphaFoldDB" id="A0A225CRL0"/>
<dbReference type="EMBL" id="MZMQ01000001">
    <property type="protein sequence ID" value="OQJ64342.1"/>
    <property type="molecule type" value="Genomic_DNA"/>
</dbReference>
<dbReference type="PANTHER" id="PTHR30146">
    <property type="entry name" value="LACI-RELATED TRANSCRIPTIONAL REPRESSOR"/>
    <property type="match status" value="1"/>
</dbReference>
<keyword evidence="2" id="KW-0238">DNA-binding</keyword>
<proteinExistence type="predicted"/>
<sequence length="340" mass="36819">MSVRSGGERLGLREVAERAGVSHMTVSRVLNGHPQVKESTRQRVLEVVAELDFRPNSAARELVTQRALRIGVLIESAVEFGPSSILRAIERSARDGGYSVASFALRDDEDATPEEAVRHLTGQGIDALCVVAPRSSSVAVLRTITAGLPTLVVKAEKDPAFLTVSVDQSAGTRLAVDHLASLGHRDVLHVSGPLDWLDARARERAFHARTRAWGMRERPIVIGDWSSDFGYDFAKGLASVPEYTAVFVANDEMALGVIHGLHDRGIRVPEDLSVVGFDDLPVSRHFLPPLTTVKQDFPALGALVVDVLIAAIEGREIPRSSRIPAELVVRDSSAAARRVD</sequence>
<dbReference type="PROSITE" id="PS50932">
    <property type="entry name" value="HTH_LACI_2"/>
    <property type="match status" value="1"/>
</dbReference>
<evidence type="ECO:0000259" key="4">
    <source>
        <dbReference type="PROSITE" id="PS50932"/>
    </source>
</evidence>
<dbReference type="InterPro" id="IPR028082">
    <property type="entry name" value="Peripla_BP_I"/>
</dbReference>
<name>A0A225CRL0_9MICO</name>
<gene>
    <name evidence="5" type="ORF">B5P24_03645</name>
</gene>
<dbReference type="InterPro" id="IPR046335">
    <property type="entry name" value="LacI/GalR-like_sensor"/>
</dbReference>
<dbReference type="CDD" id="cd01392">
    <property type="entry name" value="HTH_LacI"/>
    <property type="match status" value="1"/>
</dbReference>
<keyword evidence="1" id="KW-0805">Transcription regulation</keyword>
<dbReference type="SMART" id="SM00354">
    <property type="entry name" value="HTH_LACI"/>
    <property type="match status" value="1"/>
</dbReference>
<dbReference type="SUPFAM" id="SSF47413">
    <property type="entry name" value="lambda repressor-like DNA-binding domains"/>
    <property type="match status" value="1"/>
</dbReference>
<dbReference type="Pfam" id="PF00356">
    <property type="entry name" value="LacI"/>
    <property type="match status" value="1"/>
</dbReference>
<evidence type="ECO:0000313" key="5">
    <source>
        <dbReference type="EMBL" id="OQJ64342.1"/>
    </source>
</evidence>
<dbReference type="PANTHER" id="PTHR30146:SF109">
    <property type="entry name" value="HTH-TYPE TRANSCRIPTIONAL REGULATOR GALS"/>
    <property type="match status" value="1"/>
</dbReference>
<comment type="caution">
    <text evidence="5">The sequence shown here is derived from an EMBL/GenBank/DDBJ whole genome shotgun (WGS) entry which is preliminary data.</text>
</comment>
<evidence type="ECO:0000313" key="6">
    <source>
        <dbReference type="Proteomes" id="UP000215316"/>
    </source>
</evidence>
<dbReference type="InterPro" id="IPR010982">
    <property type="entry name" value="Lambda_DNA-bd_dom_sf"/>
</dbReference>
<dbReference type="GO" id="GO:0000976">
    <property type="term" value="F:transcription cis-regulatory region binding"/>
    <property type="evidence" value="ECO:0007669"/>
    <property type="project" value="TreeGrafter"/>
</dbReference>
<evidence type="ECO:0000256" key="2">
    <source>
        <dbReference type="ARBA" id="ARBA00023125"/>
    </source>
</evidence>
<dbReference type="PROSITE" id="PS00356">
    <property type="entry name" value="HTH_LACI_1"/>
    <property type="match status" value="1"/>
</dbReference>
<dbReference type="GO" id="GO:0003700">
    <property type="term" value="F:DNA-binding transcription factor activity"/>
    <property type="evidence" value="ECO:0007669"/>
    <property type="project" value="TreeGrafter"/>
</dbReference>
<dbReference type="SUPFAM" id="SSF53822">
    <property type="entry name" value="Periplasmic binding protein-like I"/>
    <property type="match status" value="1"/>
</dbReference>